<dbReference type="EMBL" id="CAKOFQ010007530">
    <property type="protein sequence ID" value="CAH2003098.1"/>
    <property type="molecule type" value="Genomic_DNA"/>
</dbReference>
<dbReference type="Proteomes" id="UP001152888">
    <property type="component" value="Unassembled WGS sequence"/>
</dbReference>
<organism evidence="1 2">
    <name type="scientific">Acanthoscelides obtectus</name>
    <name type="common">Bean weevil</name>
    <name type="synonym">Bruchus obtectus</name>
    <dbReference type="NCBI Taxonomy" id="200917"/>
    <lineage>
        <taxon>Eukaryota</taxon>
        <taxon>Metazoa</taxon>
        <taxon>Ecdysozoa</taxon>
        <taxon>Arthropoda</taxon>
        <taxon>Hexapoda</taxon>
        <taxon>Insecta</taxon>
        <taxon>Pterygota</taxon>
        <taxon>Neoptera</taxon>
        <taxon>Endopterygota</taxon>
        <taxon>Coleoptera</taxon>
        <taxon>Polyphaga</taxon>
        <taxon>Cucujiformia</taxon>
        <taxon>Chrysomeloidea</taxon>
        <taxon>Chrysomelidae</taxon>
        <taxon>Bruchinae</taxon>
        <taxon>Bruchini</taxon>
        <taxon>Acanthoscelides</taxon>
    </lineage>
</organism>
<proteinExistence type="predicted"/>
<dbReference type="AlphaFoldDB" id="A0A9P0LZW9"/>
<protein>
    <recommendedName>
        <fullName evidence="3">Transposase</fullName>
    </recommendedName>
</protein>
<sequence length="332" mass="38988">MSRQQTTPRERRMIIKCYEMVISSAEIADQFDMSAIFTNFSMHLRAEYRMFISPKKLIDTFGLIYFCEEQNAWPALSGVVTDFSFANVHAVCKAFNRRTISEYIQLCYDKAIEGKSTDNSVIKIYLCCAHFIKMICHDIDRIAKYDTQRRYFKDMLAAGLSIHNINDFDDFVCSTYIILNSQYNSHLVERSKLFYKKVADEFQAESINEFIYIENAIEIDHQISDEVIYTSSPFYKRYLSLTQKISITFAPRYNKSEYFNEDMLQLVAKKYMPYCPFWSKLMIESGPLLSNAYVQNYFGQLKQNSLNGRRNLKCSEFVRILRRGMLSLSKES</sequence>
<dbReference type="OrthoDB" id="6779874at2759"/>
<gene>
    <name evidence="1" type="ORF">ACAOBT_LOCUS27175</name>
</gene>
<evidence type="ECO:0008006" key="3">
    <source>
        <dbReference type="Google" id="ProtNLM"/>
    </source>
</evidence>
<reference evidence="1" key="1">
    <citation type="submission" date="2022-03" db="EMBL/GenBank/DDBJ databases">
        <authorList>
            <person name="Sayadi A."/>
        </authorList>
    </citation>
    <scope>NUCLEOTIDE SEQUENCE</scope>
</reference>
<evidence type="ECO:0000313" key="2">
    <source>
        <dbReference type="Proteomes" id="UP001152888"/>
    </source>
</evidence>
<name>A0A9P0LZW9_ACAOB</name>
<comment type="caution">
    <text evidence="1">The sequence shown here is derived from an EMBL/GenBank/DDBJ whole genome shotgun (WGS) entry which is preliminary data.</text>
</comment>
<accession>A0A9P0LZW9</accession>
<evidence type="ECO:0000313" key="1">
    <source>
        <dbReference type="EMBL" id="CAH2003098.1"/>
    </source>
</evidence>
<keyword evidence="2" id="KW-1185">Reference proteome</keyword>